<feature type="transmembrane region" description="Helical" evidence="1">
    <location>
        <begin position="42"/>
        <end position="61"/>
    </location>
</feature>
<dbReference type="AlphaFoldDB" id="A0A366MSI2"/>
<dbReference type="Proteomes" id="UP000252669">
    <property type="component" value="Unassembled WGS sequence"/>
</dbReference>
<keyword evidence="3" id="KW-1185">Reference proteome</keyword>
<dbReference type="EMBL" id="PDKB01000014">
    <property type="protein sequence ID" value="RBQ28570.1"/>
    <property type="molecule type" value="Genomic_DNA"/>
</dbReference>
<proteinExistence type="predicted"/>
<keyword evidence="1" id="KW-1133">Transmembrane helix</keyword>
<feature type="transmembrane region" description="Helical" evidence="1">
    <location>
        <begin position="67"/>
        <end position="87"/>
    </location>
</feature>
<gene>
    <name evidence="2" type="ORF">CRU91_08655</name>
</gene>
<accession>A0A366MSI2</accession>
<dbReference type="RefSeq" id="WP_113894826.1">
    <property type="nucleotide sequence ID" value="NZ_JANJGA010000014.1"/>
</dbReference>
<evidence type="ECO:0000313" key="3">
    <source>
        <dbReference type="Proteomes" id="UP000252669"/>
    </source>
</evidence>
<evidence type="ECO:0000256" key="1">
    <source>
        <dbReference type="SAM" id="Phobius"/>
    </source>
</evidence>
<keyword evidence="1" id="KW-0812">Transmembrane</keyword>
<comment type="caution">
    <text evidence="2">The sequence shown here is derived from an EMBL/GenBank/DDBJ whole genome shotgun (WGS) entry which is preliminary data.</text>
</comment>
<keyword evidence="1" id="KW-0472">Membrane</keyword>
<reference evidence="2 3" key="1">
    <citation type="submission" date="2017-10" db="EMBL/GenBank/DDBJ databases">
        <title>Genomics of the genus Arcobacter.</title>
        <authorList>
            <person name="Perez-Cataluna A."/>
            <person name="Figueras M.J."/>
        </authorList>
    </citation>
    <scope>NUCLEOTIDE SEQUENCE [LARGE SCALE GENOMIC DNA]</scope>
    <source>
        <strain evidence="2 3">CECT 9230</strain>
    </source>
</reference>
<organism evidence="2 3">
    <name type="scientific">Aliarcobacter vitoriensis</name>
    <dbReference type="NCBI Taxonomy" id="2011099"/>
    <lineage>
        <taxon>Bacteria</taxon>
        <taxon>Pseudomonadati</taxon>
        <taxon>Campylobacterota</taxon>
        <taxon>Epsilonproteobacteria</taxon>
        <taxon>Campylobacterales</taxon>
        <taxon>Arcobacteraceae</taxon>
        <taxon>Aliarcobacter</taxon>
    </lineage>
</organism>
<protein>
    <submittedName>
        <fullName evidence="2">Uncharacterized protein</fullName>
    </submittedName>
</protein>
<feature type="transmembrane region" description="Helical" evidence="1">
    <location>
        <begin position="20"/>
        <end position="37"/>
    </location>
</feature>
<sequence>MKVAMTNPKTGEIREVKVGWSWILFLFSGFFGLPLFLRKLHIWGGIFLVLWVVYLIAPSMMQNEEEALGLMILLNLFFLGLQIWLGIKGNEITAKNYLEFGWHFTNPDSDEVRFAKGKWGINV</sequence>
<evidence type="ECO:0000313" key="2">
    <source>
        <dbReference type="EMBL" id="RBQ28570.1"/>
    </source>
</evidence>
<name>A0A366MSI2_9BACT</name>
<dbReference type="OrthoDB" id="8454271at2"/>